<proteinExistence type="predicted"/>
<accession>A0A6C0C0M4</accession>
<evidence type="ECO:0000313" key="1">
    <source>
        <dbReference type="EMBL" id="QHS97966.1"/>
    </source>
</evidence>
<protein>
    <submittedName>
        <fullName evidence="1">Uncharacterized protein</fullName>
    </submittedName>
</protein>
<sequence length="304" mass="34580">MSRSRSKRQAARSHTESLDRYDADASMRDHVTNILHFCTKDWQESQPVFNALLKVGFVTCLGCVCCFPVRAGDARIRLCVCTVRLAEAAKASGEVLTSKQIRAFMRIGQVDKRVDTLIIQDCETVAEQWRNCDRYEDTREGRTKFLSKFKALSEKHNKSPHPPNFVISEVARRFEWGAPCTKESVDEEILEEFFGQVGLQYRLGAHYGFYWMPVSNHRLSQQFTRIDKDINCNPAQVSFVVGTFVPGSIHRMCASDAGTEMLQRILSGRRKDMDVSPHPVDVLQTFLSSDHRMLVVSKPPSTLI</sequence>
<dbReference type="EMBL" id="MN739310">
    <property type="protein sequence ID" value="QHS97966.1"/>
    <property type="molecule type" value="Genomic_DNA"/>
</dbReference>
<reference evidence="1" key="1">
    <citation type="journal article" date="2020" name="Nature">
        <title>Giant virus diversity and host interactions through global metagenomics.</title>
        <authorList>
            <person name="Schulz F."/>
            <person name="Roux S."/>
            <person name="Paez-Espino D."/>
            <person name="Jungbluth S."/>
            <person name="Walsh D.A."/>
            <person name="Denef V.J."/>
            <person name="McMahon K.D."/>
            <person name="Konstantinidis K.T."/>
            <person name="Eloe-Fadrosh E.A."/>
            <person name="Kyrpides N.C."/>
            <person name="Woyke T."/>
        </authorList>
    </citation>
    <scope>NUCLEOTIDE SEQUENCE</scope>
    <source>
        <strain evidence="1">GVMAG-M-3300020182-33</strain>
    </source>
</reference>
<dbReference type="AlphaFoldDB" id="A0A6C0C0M4"/>
<organism evidence="1">
    <name type="scientific">viral metagenome</name>
    <dbReference type="NCBI Taxonomy" id="1070528"/>
    <lineage>
        <taxon>unclassified sequences</taxon>
        <taxon>metagenomes</taxon>
        <taxon>organismal metagenomes</taxon>
    </lineage>
</organism>
<name>A0A6C0C0M4_9ZZZZ</name>